<dbReference type="EMBL" id="JANRMS010000347">
    <property type="protein sequence ID" value="KAJ3541522.1"/>
    <property type="molecule type" value="Genomic_DNA"/>
</dbReference>
<dbReference type="Proteomes" id="UP001148629">
    <property type="component" value="Unassembled WGS sequence"/>
</dbReference>
<evidence type="ECO:0000313" key="2">
    <source>
        <dbReference type="Proteomes" id="UP001148629"/>
    </source>
</evidence>
<reference evidence="1" key="1">
    <citation type="submission" date="2022-08" db="EMBL/GenBank/DDBJ databases">
        <title>Genome Sequence of Fusarium decemcellulare.</title>
        <authorList>
            <person name="Buettner E."/>
        </authorList>
    </citation>
    <scope>NUCLEOTIDE SEQUENCE</scope>
    <source>
        <strain evidence="1">Babe19</strain>
    </source>
</reference>
<gene>
    <name evidence="1" type="ORF">NM208_g4576</name>
</gene>
<sequence length="361" mass="39049">MATIEQLRNDVMGQSFKDSHQLSETYCPPLIDDCDDGIFITKVGLYANLIMAILKGVFGYMLNSKTMMADSIHGATDLSSDILALITIKWSLMPATAQFPYGYGKIESLGGLGISTILLIGGTTMGYSSISALATHFLSYRSFSAAEGISTSAGDYHNPILSDGSIATILVLCLSMSTVAAKEWLYQATTRIAREHKSTVLASNAIHHRIDSLTEVVIIGVVLAAGAMQDTAWLDLVGGLCISLMAVRPAAEFALSALYELADRSVDDETRISILNLVSRALRKPRYAGAVDVVSLAGIKSGRLTIVDLELAVPQRWAVQEVICLEREIRSQMEAGMKSAWKIRFHVVPACESGEIKTDTY</sequence>
<keyword evidence="2" id="KW-1185">Reference proteome</keyword>
<protein>
    <submittedName>
        <fullName evidence="1">Uncharacterized protein</fullName>
    </submittedName>
</protein>
<proteinExistence type="predicted"/>
<organism evidence="1 2">
    <name type="scientific">Fusarium decemcellulare</name>
    <dbReference type="NCBI Taxonomy" id="57161"/>
    <lineage>
        <taxon>Eukaryota</taxon>
        <taxon>Fungi</taxon>
        <taxon>Dikarya</taxon>
        <taxon>Ascomycota</taxon>
        <taxon>Pezizomycotina</taxon>
        <taxon>Sordariomycetes</taxon>
        <taxon>Hypocreomycetidae</taxon>
        <taxon>Hypocreales</taxon>
        <taxon>Nectriaceae</taxon>
        <taxon>Fusarium</taxon>
        <taxon>Fusarium decemcellulare species complex</taxon>
    </lineage>
</organism>
<accession>A0ACC1SK57</accession>
<name>A0ACC1SK57_9HYPO</name>
<comment type="caution">
    <text evidence="1">The sequence shown here is derived from an EMBL/GenBank/DDBJ whole genome shotgun (WGS) entry which is preliminary data.</text>
</comment>
<evidence type="ECO:0000313" key="1">
    <source>
        <dbReference type="EMBL" id="KAJ3541522.1"/>
    </source>
</evidence>